<sequence>MAVVSSHCLHPVDGKNPLPSLPPLVSTLQRPDILLLARASTILRQEGSAACTRYRDNLVLQLRR</sequence>
<organism evidence="1 2">
    <name type="scientific">Dendrobium catenatum</name>
    <dbReference type="NCBI Taxonomy" id="906689"/>
    <lineage>
        <taxon>Eukaryota</taxon>
        <taxon>Viridiplantae</taxon>
        <taxon>Streptophyta</taxon>
        <taxon>Embryophyta</taxon>
        <taxon>Tracheophyta</taxon>
        <taxon>Spermatophyta</taxon>
        <taxon>Magnoliopsida</taxon>
        <taxon>Liliopsida</taxon>
        <taxon>Asparagales</taxon>
        <taxon>Orchidaceae</taxon>
        <taxon>Epidendroideae</taxon>
        <taxon>Malaxideae</taxon>
        <taxon>Dendrobiinae</taxon>
        <taxon>Dendrobium</taxon>
    </lineage>
</organism>
<reference evidence="1 2" key="2">
    <citation type="journal article" date="2017" name="Nature">
        <title>The Apostasia genome and the evolution of orchids.</title>
        <authorList>
            <person name="Zhang G.Q."/>
            <person name="Liu K.W."/>
            <person name="Li Z."/>
            <person name="Lohaus R."/>
            <person name="Hsiao Y.Y."/>
            <person name="Niu S.C."/>
            <person name="Wang J.Y."/>
            <person name="Lin Y.C."/>
            <person name="Xu Q."/>
            <person name="Chen L.J."/>
            <person name="Yoshida K."/>
            <person name="Fujiwara S."/>
            <person name="Wang Z.W."/>
            <person name="Zhang Y.Q."/>
            <person name="Mitsuda N."/>
            <person name="Wang M."/>
            <person name="Liu G.H."/>
            <person name="Pecoraro L."/>
            <person name="Huang H.X."/>
            <person name="Xiao X.J."/>
            <person name="Lin M."/>
            <person name="Wu X.Y."/>
            <person name="Wu W.L."/>
            <person name="Chen Y.Y."/>
            <person name="Chang S.B."/>
            <person name="Sakamoto S."/>
            <person name="Ohme-Takagi M."/>
            <person name="Yagi M."/>
            <person name="Zeng S.J."/>
            <person name="Shen C.Y."/>
            <person name="Yeh C.M."/>
            <person name="Luo Y.B."/>
            <person name="Tsai W.C."/>
            <person name="Van de Peer Y."/>
            <person name="Liu Z.J."/>
        </authorList>
    </citation>
    <scope>NUCLEOTIDE SEQUENCE [LARGE SCALE GENOMIC DNA]</scope>
    <source>
        <tissue evidence="1">The whole plant</tissue>
    </source>
</reference>
<evidence type="ECO:0000313" key="2">
    <source>
        <dbReference type="Proteomes" id="UP000233837"/>
    </source>
</evidence>
<protein>
    <submittedName>
        <fullName evidence="1">Uncharacterized protein</fullName>
    </submittedName>
</protein>
<gene>
    <name evidence="1" type="ORF">MA16_Dca018545</name>
</gene>
<accession>A0A2I0WQW0</accession>
<proteinExistence type="predicted"/>
<dbReference type="Proteomes" id="UP000233837">
    <property type="component" value="Unassembled WGS sequence"/>
</dbReference>
<dbReference type="AlphaFoldDB" id="A0A2I0WQW0"/>
<reference evidence="1 2" key="1">
    <citation type="journal article" date="2016" name="Sci. Rep.">
        <title>The Dendrobium catenatum Lindl. genome sequence provides insights into polysaccharide synthase, floral development and adaptive evolution.</title>
        <authorList>
            <person name="Zhang G.Q."/>
            <person name="Xu Q."/>
            <person name="Bian C."/>
            <person name="Tsai W.C."/>
            <person name="Yeh C.M."/>
            <person name="Liu K.W."/>
            <person name="Yoshida K."/>
            <person name="Zhang L.S."/>
            <person name="Chang S.B."/>
            <person name="Chen F."/>
            <person name="Shi Y."/>
            <person name="Su Y.Y."/>
            <person name="Zhang Y.Q."/>
            <person name="Chen L.J."/>
            <person name="Yin Y."/>
            <person name="Lin M."/>
            <person name="Huang H."/>
            <person name="Deng H."/>
            <person name="Wang Z.W."/>
            <person name="Zhu S.L."/>
            <person name="Zhao X."/>
            <person name="Deng C."/>
            <person name="Niu S.C."/>
            <person name="Huang J."/>
            <person name="Wang M."/>
            <person name="Liu G.H."/>
            <person name="Yang H.J."/>
            <person name="Xiao X.J."/>
            <person name="Hsiao Y.Y."/>
            <person name="Wu W.L."/>
            <person name="Chen Y.Y."/>
            <person name="Mitsuda N."/>
            <person name="Ohme-Takagi M."/>
            <person name="Luo Y.B."/>
            <person name="Van de Peer Y."/>
            <person name="Liu Z.J."/>
        </authorList>
    </citation>
    <scope>NUCLEOTIDE SEQUENCE [LARGE SCALE GENOMIC DNA]</scope>
    <source>
        <tissue evidence="1">The whole plant</tissue>
    </source>
</reference>
<name>A0A2I0WQW0_9ASPA</name>
<dbReference type="EMBL" id="KZ502479">
    <property type="protein sequence ID" value="PKU78048.1"/>
    <property type="molecule type" value="Genomic_DNA"/>
</dbReference>
<keyword evidence="2" id="KW-1185">Reference proteome</keyword>
<evidence type="ECO:0000313" key="1">
    <source>
        <dbReference type="EMBL" id="PKU78048.1"/>
    </source>
</evidence>